<feature type="transmembrane region" description="Helical" evidence="1">
    <location>
        <begin position="68"/>
        <end position="89"/>
    </location>
</feature>
<dbReference type="Proteomes" id="UP000601099">
    <property type="component" value="Unassembled WGS sequence"/>
</dbReference>
<keyword evidence="1" id="KW-0472">Membrane</keyword>
<name>A0ABS0KXI6_9BACT</name>
<feature type="transmembrane region" description="Helical" evidence="1">
    <location>
        <begin position="38"/>
        <end position="61"/>
    </location>
</feature>
<keyword evidence="1" id="KW-0812">Transmembrane</keyword>
<gene>
    <name evidence="2" type="ORF">I5L79_03330</name>
</gene>
<keyword evidence="3" id="KW-1185">Reference proteome</keyword>
<reference evidence="2 3" key="1">
    <citation type="submission" date="2020-11" db="EMBL/GenBank/DDBJ databases">
        <title>Hymenobacter sp.</title>
        <authorList>
            <person name="Kim M.K."/>
        </authorList>
    </citation>
    <scope>NUCLEOTIDE SEQUENCE [LARGE SCALE GENOMIC DNA]</scope>
    <source>
        <strain evidence="2 3">BT594</strain>
    </source>
</reference>
<organism evidence="2 3">
    <name type="scientific">Hymenobacter guriensis</name>
    <dbReference type="NCBI Taxonomy" id="2793065"/>
    <lineage>
        <taxon>Bacteria</taxon>
        <taxon>Pseudomonadati</taxon>
        <taxon>Bacteroidota</taxon>
        <taxon>Cytophagia</taxon>
        <taxon>Cytophagales</taxon>
        <taxon>Hymenobacteraceae</taxon>
        <taxon>Hymenobacter</taxon>
    </lineage>
</organism>
<evidence type="ECO:0000256" key="1">
    <source>
        <dbReference type="SAM" id="Phobius"/>
    </source>
</evidence>
<evidence type="ECO:0000313" key="2">
    <source>
        <dbReference type="EMBL" id="MBG8552560.1"/>
    </source>
</evidence>
<dbReference type="EMBL" id="JADWYK010000001">
    <property type="protein sequence ID" value="MBG8552560.1"/>
    <property type="molecule type" value="Genomic_DNA"/>
</dbReference>
<sequence>MLPSRPSSPSSNYGPIWVNLFFALYLLAILFGKSEPDAGMLFFFELLVIVANLLGIVVSLLQRKWALAVWYGLALAVMTACVLAALEFIPMLPLET</sequence>
<accession>A0ABS0KXI6</accession>
<protein>
    <submittedName>
        <fullName evidence="2">Uncharacterized protein</fullName>
    </submittedName>
</protein>
<proteinExistence type="predicted"/>
<keyword evidence="1" id="KW-1133">Transmembrane helix</keyword>
<comment type="caution">
    <text evidence="2">The sequence shown here is derived from an EMBL/GenBank/DDBJ whole genome shotgun (WGS) entry which is preliminary data.</text>
</comment>
<feature type="transmembrane region" description="Helical" evidence="1">
    <location>
        <begin position="12"/>
        <end position="32"/>
    </location>
</feature>
<evidence type="ECO:0000313" key="3">
    <source>
        <dbReference type="Proteomes" id="UP000601099"/>
    </source>
</evidence>